<reference evidence="4 5" key="1">
    <citation type="submission" date="2016-11" db="EMBL/GenBank/DDBJ databases">
        <authorList>
            <person name="Jaros S."/>
            <person name="Januszkiewicz K."/>
            <person name="Wedrychowicz H."/>
        </authorList>
    </citation>
    <scope>NUCLEOTIDE SEQUENCE [LARGE SCALE GENOMIC DNA]</scope>
    <source>
        <strain evidence="4 5">GAS138</strain>
    </source>
</reference>
<dbReference type="Proteomes" id="UP000189796">
    <property type="component" value="Chromosome I"/>
</dbReference>
<dbReference type="PROSITE" id="PS50293">
    <property type="entry name" value="TPR_REGION"/>
    <property type="match status" value="1"/>
</dbReference>
<dbReference type="InterPro" id="IPR019734">
    <property type="entry name" value="TPR_rpt"/>
</dbReference>
<protein>
    <submittedName>
        <fullName evidence="4">PPR repeat-containing protein</fullName>
    </submittedName>
</protein>
<dbReference type="InterPro" id="IPR051012">
    <property type="entry name" value="CellSynth/LPSAsmb/PSIAsmb"/>
</dbReference>
<dbReference type="SMART" id="SM00028">
    <property type="entry name" value="TPR"/>
    <property type="match status" value="9"/>
</dbReference>
<name>A0A1M5TJM9_9BRAD</name>
<dbReference type="PROSITE" id="PS51257">
    <property type="entry name" value="PROKAR_LIPOPROTEIN"/>
    <property type="match status" value="1"/>
</dbReference>
<evidence type="ECO:0000256" key="1">
    <source>
        <dbReference type="ARBA" id="ARBA00022737"/>
    </source>
</evidence>
<gene>
    <name evidence="4" type="ORF">SAMN05443248_5033</name>
</gene>
<accession>A0A1M5TJM9</accession>
<dbReference type="Gene3D" id="1.25.40.10">
    <property type="entry name" value="Tetratricopeptide repeat domain"/>
    <property type="match status" value="4"/>
</dbReference>
<dbReference type="SUPFAM" id="SSF48452">
    <property type="entry name" value="TPR-like"/>
    <property type="match status" value="3"/>
</dbReference>
<sequence>MIGLRPVAICLQAIAILSIVGLAGCGSPEERAQNYYERGMALIAKGDDLNARLELQNAVKYKADRIEVWRALAGIDERTKAQSLFLDLQRVVELDPTDLDSRLKLVRIMLAGGAAEAALKTLDVAREGNTPNANLHALKAAILARTNDPAGALKEAQRAMEIDANNVDAVGYVAARKASEGDADGALKLLGALRPEPKDETRIAVEEIRILLRKGDLQKAESLLRKVIALDPKQPAYRNQLIQVLIAQRRFDEAEKEFRARTAADPADSKAGLDLVRFLNAVKSPEAARAELDARIKAGGDVFDYQIALAQLEAGQGKVDDATELLQSVTKSATTPARKAVAQLDVAEIYIGKGNRAAAESLISEILTADRRNVGALRLRASIKIDKGEIDGAIADLREALNDQPKSADLLMLLAVAYERGGKPELAERQYADAFKNSNLDPGVALRYVAFLQRKGDLTHAEDVLVEVAGRNPGNVQILSSLAQIRLSRKNWAGALALADAIGRLGEQRGLADQIRAAALAGENKIDESISALEDAHKAAPDQVGPVVALVSGYTKQGRADKTMALMQEMNQKFPGNAQLLVLTGQALVAQNKDEEALQSFKAAVAAQPKDSLGYNALYEFYDRKKNLDAAVDIIQAGLRELPGNPNFRLALAGLQIQKGNNDAAIAQYEGILKDLPKSPVAINNLVSLLLDNRSDKDSLNQALVLSNELKNTNVPQFQDTFGWAQYKRGDYKAAASVLENVAIKLPTLAAVHYHLGMSYMAAGETEKAKEQLKIALDLEPEGTPLKQSIRAAIEEVSRN</sequence>
<evidence type="ECO:0000256" key="3">
    <source>
        <dbReference type="PROSITE-ProRule" id="PRU00339"/>
    </source>
</evidence>
<feature type="repeat" description="TPR" evidence="3">
    <location>
        <begin position="578"/>
        <end position="611"/>
    </location>
</feature>
<proteinExistence type="predicted"/>
<dbReference type="PANTHER" id="PTHR45586">
    <property type="entry name" value="TPR REPEAT-CONTAINING PROTEIN PA4667"/>
    <property type="match status" value="1"/>
</dbReference>
<dbReference type="Pfam" id="PF13432">
    <property type="entry name" value="TPR_16"/>
    <property type="match status" value="1"/>
</dbReference>
<dbReference type="OrthoDB" id="7637125at2"/>
<dbReference type="InterPro" id="IPR011990">
    <property type="entry name" value="TPR-like_helical_dom_sf"/>
</dbReference>
<dbReference type="PANTHER" id="PTHR45586:SF1">
    <property type="entry name" value="LIPOPOLYSACCHARIDE ASSEMBLY PROTEIN B"/>
    <property type="match status" value="1"/>
</dbReference>
<keyword evidence="2 3" id="KW-0802">TPR repeat</keyword>
<keyword evidence="1" id="KW-0677">Repeat</keyword>
<dbReference type="EMBL" id="LT670817">
    <property type="protein sequence ID" value="SHH50543.1"/>
    <property type="molecule type" value="Genomic_DNA"/>
</dbReference>
<dbReference type="AlphaFoldDB" id="A0A1M5TJM9"/>
<dbReference type="PROSITE" id="PS50005">
    <property type="entry name" value="TPR"/>
    <property type="match status" value="2"/>
</dbReference>
<evidence type="ECO:0000256" key="2">
    <source>
        <dbReference type="ARBA" id="ARBA00022803"/>
    </source>
</evidence>
<organism evidence="4 5">
    <name type="scientific">Bradyrhizobium erythrophlei</name>
    <dbReference type="NCBI Taxonomy" id="1437360"/>
    <lineage>
        <taxon>Bacteria</taxon>
        <taxon>Pseudomonadati</taxon>
        <taxon>Pseudomonadota</taxon>
        <taxon>Alphaproteobacteria</taxon>
        <taxon>Hyphomicrobiales</taxon>
        <taxon>Nitrobacteraceae</taxon>
        <taxon>Bradyrhizobium</taxon>
    </lineage>
</organism>
<dbReference type="Pfam" id="PF14559">
    <property type="entry name" value="TPR_19"/>
    <property type="match status" value="5"/>
</dbReference>
<feature type="repeat" description="TPR" evidence="3">
    <location>
        <begin position="750"/>
        <end position="783"/>
    </location>
</feature>
<evidence type="ECO:0000313" key="4">
    <source>
        <dbReference type="EMBL" id="SHH50543.1"/>
    </source>
</evidence>
<evidence type="ECO:0000313" key="5">
    <source>
        <dbReference type="Proteomes" id="UP000189796"/>
    </source>
</evidence>